<accession>M8C3J2</accession>
<organism evidence="2">
    <name type="scientific">Aegilops tauschii</name>
    <name type="common">Tausch's goatgrass</name>
    <name type="synonym">Aegilops squarrosa</name>
    <dbReference type="NCBI Taxonomy" id="37682"/>
    <lineage>
        <taxon>Eukaryota</taxon>
        <taxon>Viridiplantae</taxon>
        <taxon>Streptophyta</taxon>
        <taxon>Embryophyta</taxon>
        <taxon>Tracheophyta</taxon>
        <taxon>Spermatophyta</taxon>
        <taxon>Magnoliopsida</taxon>
        <taxon>Liliopsida</taxon>
        <taxon>Poales</taxon>
        <taxon>Poaceae</taxon>
        <taxon>BOP clade</taxon>
        <taxon>Pooideae</taxon>
        <taxon>Triticodae</taxon>
        <taxon>Triticeae</taxon>
        <taxon>Triticinae</taxon>
        <taxon>Aegilops</taxon>
    </lineage>
</organism>
<proteinExistence type="predicted"/>
<name>M8C3J2_AEGTA</name>
<dbReference type="AlphaFoldDB" id="M8C3J2"/>
<feature type="compositionally biased region" description="Polar residues" evidence="1">
    <location>
        <begin position="109"/>
        <end position="124"/>
    </location>
</feature>
<evidence type="ECO:0000256" key="1">
    <source>
        <dbReference type="SAM" id="MobiDB-lite"/>
    </source>
</evidence>
<reference evidence="2" key="1">
    <citation type="submission" date="2015-06" db="UniProtKB">
        <authorList>
            <consortium name="EnsemblPlants"/>
        </authorList>
    </citation>
    <scope>IDENTIFICATION</scope>
</reference>
<sequence length="172" mass="18603">MKSNITMVVNGGSEMDALFLLRRQQELLTQVRAYILPALRDADGRSADLAIVLFDDVLECIAGVMSRLQGISTQADGHGAVTAPFELADVLVISHNAGEGQDEKPVISNVGQKRSNDNTRNGANNEPGMDLIQNGKIAGSLTEFQKFEQGDVDVPALIKVLDNPELNWNIIC</sequence>
<dbReference type="EnsemblPlants" id="EMT09713">
    <property type="protein sequence ID" value="EMT09713"/>
    <property type="gene ID" value="F775_23194"/>
</dbReference>
<evidence type="ECO:0000313" key="2">
    <source>
        <dbReference type="EnsemblPlants" id="EMT09713"/>
    </source>
</evidence>
<feature type="region of interest" description="Disordered" evidence="1">
    <location>
        <begin position="102"/>
        <end position="129"/>
    </location>
</feature>
<protein>
    <submittedName>
        <fullName evidence="2">Uncharacterized protein</fullName>
    </submittedName>
</protein>